<gene>
    <name evidence="3" type="ORF">C1752_04382</name>
</gene>
<reference evidence="3 4" key="1">
    <citation type="journal article" date="2018" name="Sci. Rep.">
        <title>A novel species of the marine cyanobacterium Acaryochloris with a unique pigment content and lifestyle.</title>
        <authorList>
            <person name="Partensky F."/>
            <person name="Six C."/>
            <person name="Ratin M."/>
            <person name="Garczarek L."/>
            <person name="Vaulot D."/>
            <person name="Probert I."/>
            <person name="Calteau A."/>
            <person name="Gourvil P."/>
            <person name="Marie D."/>
            <person name="Grebert T."/>
            <person name="Bouchier C."/>
            <person name="Le Panse S."/>
            <person name="Gachenot M."/>
            <person name="Rodriguez F."/>
            <person name="Garrido J.L."/>
        </authorList>
    </citation>
    <scope>NUCLEOTIDE SEQUENCE [LARGE SCALE GENOMIC DNA]</scope>
    <source>
        <strain evidence="3 4">RCC1774</strain>
    </source>
</reference>
<feature type="region of interest" description="Disordered" evidence="1">
    <location>
        <begin position="1"/>
        <end position="28"/>
    </location>
</feature>
<comment type="caution">
    <text evidence="3">The sequence shown here is derived from an EMBL/GenBank/DDBJ whole genome shotgun (WGS) entry which is preliminary data.</text>
</comment>
<organism evidence="3 4">
    <name type="scientific">Acaryochloris thomasi RCC1774</name>
    <dbReference type="NCBI Taxonomy" id="1764569"/>
    <lineage>
        <taxon>Bacteria</taxon>
        <taxon>Bacillati</taxon>
        <taxon>Cyanobacteriota</taxon>
        <taxon>Cyanophyceae</taxon>
        <taxon>Acaryochloridales</taxon>
        <taxon>Acaryochloridaceae</taxon>
        <taxon>Acaryochloris</taxon>
        <taxon>Acaryochloris thomasi</taxon>
    </lineage>
</organism>
<proteinExistence type="predicted"/>
<keyword evidence="2" id="KW-1133">Transmembrane helix</keyword>
<accession>A0A2W1JKJ3</accession>
<feature type="transmembrane region" description="Helical" evidence="2">
    <location>
        <begin position="33"/>
        <end position="55"/>
    </location>
</feature>
<evidence type="ECO:0000256" key="1">
    <source>
        <dbReference type="SAM" id="MobiDB-lite"/>
    </source>
</evidence>
<feature type="compositionally biased region" description="Polar residues" evidence="1">
    <location>
        <begin position="19"/>
        <end position="28"/>
    </location>
</feature>
<dbReference type="Proteomes" id="UP000248857">
    <property type="component" value="Unassembled WGS sequence"/>
</dbReference>
<dbReference type="EMBL" id="PQWO01000013">
    <property type="protein sequence ID" value="PZD71985.1"/>
    <property type="molecule type" value="Genomic_DNA"/>
</dbReference>
<name>A0A2W1JKJ3_9CYAN</name>
<protein>
    <recommendedName>
        <fullName evidence="5">Septum formation initiator</fullName>
    </recommendedName>
</protein>
<keyword evidence="2" id="KW-0812">Transmembrane</keyword>
<evidence type="ECO:0000313" key="3">
    <source>
        <dbReference type="EMBL" id="PZD71985.1"/>
    </source>
</evidence>
<keyword evidence="2" id="KW-0472">Membrane</keyword>
<keyword evidence="4" id="KW-1185">Reference proteome</keyword>
<evidence type="ECO:0000256" key="2">
    <source>
        <dbReference type="SAM" id="Phobius"/>
    </source>
</evidence>
<dbReference type="AlphaFoldDB" id="A0A2W1JKJ3"/>
<evidence type="ECO:0008006" key="5">
    <source>
        <dbReference type="Google" id="ProtNLM"/>
    </source>
</evidence>
<evidence type="ECO:0000313" key="4">
    <source>
        <dbReference type="Proteomes" id="UP000248857"/>
    </source>
</evidence>
<sequence length="121" mass="13581">MSALPKSIAQAPPAASLRQIHSSKGRPQQKTQALEAVFILGLNSLLAGVGIYTLWNLVPHQLAQHQKLQALQSETAQTTRRVEQLKGDYQRSFSVHEQKRIARDQGYLTGEKKLKVNWQKP</sequence>
<dbReference type="RefSeq" id="WP_110987614.1">
    <property type="nucleotide sequence ID" value="NZ_CAWNWM010000013.1"/>
</dbReference>